<dbReference type="InterPro" id="IPR000700">
    <property type="entry name" value="PAS-assoc_C"/>
</dbReference>
<feature type="transmembrane region" description="Helical" evidence="2">
    <location>
        <begin position="83"/>
        <end position="108"/>
    </location>
</feature>
<keyword evidence="2" id="KW-0812">Transmembrane</keyword>
<organism evidence="5 6">
    <name type="scientific">Eiseniibacteriota bacterium</name>
    <dbReference type="NCBI Taxonomy" id="2212470"/>
    <lineage>
        <taxon>Bacteria</taxon>
        <taxon>Candidatus Eiseniibacteriota</taxon>
    </lineage>
</organism>
<feature type="non-terminal residue" evidence="5">
    <location>
        <position position="463"/>
    </location>
</feature>
<dbReference type="Pfam" id="PF13426">
    <property type="entry name" value="PAS_9"/>
    <property type="match status" value="1"/>
</dbReference>
<dbReference type="Pfam" id="PF12860">
    <property type="entry name" value="PAS_7"/>
    <property type="match status" value="1"/>
</dbReference>
<feature type="compositionally biased region" description="Pro residues" evidence="1">
    <location>
        <begin position="14"/>
        <end position="29"/>
    </location>
</feature>
<dbReference type="CDD" id="cd00130">
    <property type="entry name" value="PAS"/>
    <property type="match status" value="1"/>
</dbReference>
<dbReference type="PROSITE" id="PS50112">
    <property type="entry name" value="PAS"/>
    <property type="match status" value="1"/>
</dbReference>
<evidence type="ECO:0000256" key="2">
    <source>
        <dbReference type="SAM" id="Phobius"/>
    </source>
</evidence>
<feature type="region of interest" description="Disordered" evidence="1">
    <location>
        <begin position="1"/>
        <end position="31"/>
    </location>
</feature>
<dbReference type="AlphaFoldDB" id="A0A538U082"/>
<keyword evidence="2" id="KW-1133">Transmembrane helix</keyword>
<dbReference type="SUPFAM" id="SSF55785">
    <property type="entry name" value="PYP-like sensor domain (PAS domain)"/>
    <property type="match status" value="2"/>
</dbReference>
<protein>
    <submittedName>
        <fullName evidence="5">PAS domain S-box protein</fullName>
    </submittedName>
</protein>
<dbReference type="InterPro" id="IPR003661">
    <property type="entry name" value="HisK_dim/P_dom"/>
</dbReference>
<reference evidence="5 6" key="1">
    <citation type="journal article" date="2019" name="Nat. Microbiol.">
        <title>Mediterranean grassland soil C-N compound turnover is dependent on rainfall and depth, and is mediated by genomically divergent microorganisms.</title>
        <authorList>
            <person name="Diamond S."/>
            <person name="Andeer P.F."/>
            <person name="Li Z."/>
            <person name="Crits-Christoph A."/>
            <person name="Burstein D."/>
            <person name="Anantharaman K."/>
            <person name="Lane K.R."/>
            <person name="Thomas B.C."/>
            <person name="Pan C."/>
            <person name="Northen T.R."/>
            <person name="Banfield J.F."/>
        </authorList>
    </citation>
    <scope>NUCLEOTIDE SEQUENCE [LARGE SCALE GENOMIC DNA]</scope>
    <source>
        <strain evidence="5">WS_11</strain>
    </source>
</reference>
<evidence type="ECO:0000259" key="3">
    <source>
        <dbReference type="PROSITE" id="PS50112"/>
    </source>
</evidence>
<dbReference type="Gene3D" id="3.30.450.20">
    <property type="entry name" value="PAS domain"/>
    <property type="match status" value="2"/>
</dbReference>
<evidence type="ECO:0000313" key="6">
    <source>
        <dbReference type="Proteomes" id="UP000319771"/>
    </source>
</evidence>
<dbReference type="Gene3D" id="1.10.287.130">
    <property type="match status" value="1"/>
</dbReference>
<accession>A0A538U082</accession>
<dbReference type="PROSITE" id="PS50113">
    <property type="entry name" value="PAC"/>
    <property type="match status" value="1"/>
</dbReference>
<proteinExistence type="predicted"/>
<feature type="transmembrane region" description="Helical" evidence="2">
    <location>
        <begin position="120"/>
        <end position="142"/>
    </location>
</feature>
<dbReference type="PANTHER" id="PTHR43065">
    <property type="entry name" value="SENSOR HISTIDINE KINASE"/>
    <property type="match status" value="1"/>
</dbReference>
<feature type="domain" description="PAC" evidence="4">
    <location>
        <begin position="227"/>
        <end position="277"/>
    </location>
</feature>
<comment type="caution">
    <text evidence="5">The sequence shown here is derived from an EMBL/GenBank/DDBJ whole genome shotgun (WGS) entry which is preliminary data.</text>
</comment>
<dbReference type="InterPro" id="IPR000014">
    <property type="entry name" value="PAS"/>
</dbReference>
<dbReference type="EMBL" id="VBPB01000329">
    <property type="protein sequence ID" value="TMQ69221.1"/>
    <property type="molecule type" value="Genomic_DNA"/>
</dbReference>
<feature type="domain" description="PAS" evidence="3">
    <location>
        <begin position="149"/>
        <end position="220"/>
    </location>
</feature>
<dbReference type="InterPro" id="IPR035965">
    <property type="entry name" value="PAS-like_dom_sf"/>
</dbReference>
<dbReference type="Proteomes" id="UP000319771">
    <property type="component" value="Unassembled WGS sequence"/>
</dbReference>
<evidence type="ECO:0000313" key="5">
    <source>
        <dbReference type="EMBL" id="TMQ69221.1"/>
    </source>
</evidence>
<dbReference type="SUPFAM" id="SSF47384">
    <property type="entry name" value="Homodimeric domain of signal transducing histidine kinase"/>
    <property type="match status" value="1"/>
</dbReference>
<name>A0A538U082_UNCEI</name>
<evidence type="ECO:0000259" key="4">
    <source>
        <dbReference type="PROSITE" id="PS50113"/>
    </source>
</evidence>
<dbReference type="SMART" id="SM00091">
    <property type="entry name" value="PAS"/>
    <property type="match status" value="2"/>
</dbReference>
<sequence>MDRSGPARADPPRGAAPPIPTTEPMPPAPVNAAAHPLGPMVRLWRRSGGPLLTLAVWLVPWSLGRPSWWGTDVAIAGLIPVVYSVYAGGLGSGVASAALNLAFALLRFTRGDHPLTIHDAEFRGLAMILLTTPAVTALAGMLRERERRRSAARAAAVDGALDAIVTIDRRGRITEFNPAAESTFGYQREAVIGRPMAGLIVPPALRARHQEGFARHLATGATTMLGRRVEMTAMRADGTEFPVELAISRVPGSDPPAFTGFVRDITERRRVEDDLRGTLSLLSATLESTTDGILVVDPEGHIVSLNRRFATMWRIPQSVLDSRDDDQAIAFVLSQLRDPDAFVAKVREVYGQPDSESFDVLEFKDGRVFERYSMPRRIDGHSEGRVWSFRDVTERRRTEAALRERDEELRQAQKMEAIGRLAGGVAHDFNNLLTVILGYTDQMLAQPQSKGDGAMAHAAAEIQ</sequence>
<gene>
    <name evidence="5" type="ORF">E6K81_15425</name>
</gene>
<dbReference type="NCBIfam" id="TIGR00229">
    <property type="entry name" value="sensory_box"/>
    <property type="match status" value="2"/>
</dbReference>
<evidence type="ECO:0000256" key="1">
    <source>
        <dbReference type="SAM" id="MobiDB-lite"/>
    </source>
</evidence>
<dbReference type="InterPro" id="IPR036097">
    <property type="entry name" value="HisK_dim/P_sf"/>
</dbReference>
<dbReference type="CDD" id="cd00082">
    <property type="entry name" value="HisKA"/>
    <property type="match status" value="1"/>
</dbReference>
<keyword evidence="2" id="KW-0472">Membrane</keyword>
<dbReference type="GO" id="GO:0000155">
    <property type="term" value="F:phosphorelay sensor kinase activity"/>
    <property type="evidence" value="ECO:0007669"/>
    <property type="project" value="InterPro"/>
</dbReference>
<dbReference type="PANTHER" id="PTHR43065:SF42">
    <property type="entry name" value="TWO-COMPONENT SENSOR PPRA"/>
    <property type="match status" value="1"/>
</dbReference>